<feature type="compositionally biased region" description="Basic residues" evidence="12">
    <location>
        <begin position="7"/>
        <end position="28"/>
    </location>
</feature>
<sequence>MMAVKKTSAKKKAAPKASPKKATVKKSVAKPNAKAIPTKQTKTQIINSIAEDTGLTKKDVAAVFGSLSNLIEGHMKKRGSGEFTIPDSGVKIRRIKKPATKSRKMLSPFTGEEITVKAKPARNVIKVAPLKALKDAVTK</sequence>
<evidence type="ECO:0000256" key="7">
    <source>
        <dbReference type="ARBA" id="ARBA00023125"/>
    </source>
</evidence>
<evidence type="ECO:0000256" key="4">
    <source>
        <dbReference type="ARBA" id="ARBA00016145"/>
    </source>
</evidence>
<accession>A0A1G5PSB6</accession>
<evidence type="ECO:0000256" key="9">
    <source>
        <dbReference type="ARBA" id="ARBA00033227"/>
    </source>
</evidence>
<evidence type="ECO:0000256" key="5">
    <source>
        <dbReference type="ARBA" id="ARBA00022705"/>
    </source>
</evidence>
<comment type="function">
    <text evidence="10">DNA-binding protein that plays a critical role in nucleoid compaction, genome replication and DNA replication and transcription. Binds to both ssDNA and dsDNA with a binding site covering about 15 nucleotides. Displays DNA-supercoiling activity only when associated with the viral DNA topoisomerase 2.</text>
</comment>
<dbReference type="InterPro" id="IPR000119">
    <property type="entry name" value="Hist_DNA-bd"/>
</dbReference>
<evidence type="ECO:0000256" key="6">
    <source>
        <dbReference type="ARBA" id="ARBA00022921"/>
    </source>
</evidence>
<dbReference type="CDD" id="cd13834">
    <property type="entry name" value="HU_like"/>
    <property type="match status" value="1"/>
</dbReference>
<evidence type="ECO:0000256" key="8">
    <source>
        <dbReference type="ARBA" id="ARBA00033120"/>
    </source>
</evidence>
<dbReference type="PANTHER" id="PTHR33175">
    <property type="entry name" value="DNA-BINDING PROTEIN HU"/>
    <property type="match status" value="1"/>
</dbReference>
<keyword evidence="5" id="KW-0235">DNA replication</keyword>
<keyword evidence="6" id="KW-0426">Late protein</keyword>
<feature type="region of interest" description="Disordered" evidence="12">
    <location>
        <begin position="1"/>
        <end position="39"/>
    </location>
</feature>
<evidence type="ECO:0000313" key="14">
    <source>
        <dbReference type="Proteomes" id="UP000199648"/>
    </source>
</evidence>
<evidence type="ECO:0000256" key="3">
    <source>
        <dbReference type="ARBA" id="ARBA00011738"/>
    </source>
</evidence>
<reference evidence="13 14" key="1">
    <citation type="submission" date="2016-10" db="EMBL/GenBank/DDBJ databases">
        <authorList>
            <person name="de Groot N.N."/>
        </authorList>
    </citation>
    <scope>NUCLEOTIDE SEQUENCE [LARGE SCALE GENOMIC DNA]</scope>
    <source>
        <strain evidence="13 14">HLD2</strain>
    </source>
</reference>
<dbReference type="SMART" id="SM00411">
    <property type="entry name" value="BHL"/>
    <property type="match status" value="1"/>
</dbReference>
<proteinExistence type="inferred from homology"/>
<evidence type="ECO:0000256" key="2">
    <source>
        <dbReference type="ARBA" id="ARBA00010529"/>
    </source>
</evidence>
<comment type="similarity">
    <text evidence="2 11">Belongs to the bacterial histone-like protein family.</text>
</comment>
<name>A0A1G5PSB6_9GAMM</name>
<dbReference type="Proteomes" id="UP000199648">
    <property type="component" value="Unassembled WGS sequence"/>
</dbReference>
<dbReference type="InterPro" id="IPR010992">
    <property type="entry name" value="IHF-like_DNA-bd_dom_sf"/>
</dbReference>
<dbReference type="EMBL" id="FMWD01000002">
    <property type="protein sequence ID" value="SCZ52080.1"/>
    <property type="molecule type" value="Genomic_DNA"/>
</dbReference>
<dbReference type="Gene3D" id="4.10.520.10">
    <property type="entry name" value="IHF-like DNA-binding proteins"/>
    <property type="match status" value="1"/>
</dbReference>
<dbReference type="GO" id="GO:0003677">
    <property type="term" value="F:DNA binding"/>
    <property type="evidence" value="ECO:0007669"/>
    <property type="project" value="UniProtKB-KW"/>
</dbReference>
<dbReference type="SUPFAM" id="SSF47729">
    <property type="entry name" value="IHF-like DNA-binding proteins"/>
    <property type="match status" value="1"/>
</dbReference>
<dbReference type="RefSeq" id="WP_245688224.1">
    <property type="nucleotide sequence ID" value="NZ_FMWD01000002.1"/>
</dbReference>
<evidence type="ECO:0000256" key="12">
    <source>
        <dbReference type="SAM" id="MobiDB-lite"/>
    </source>
</evidence>
<dbReference type="Pfam" id="PF00216">
    <property type="entry name" value="Bac_DNA_binding"/>
    <property type="match status" value="1"/>
</dbReference>
<dbReference type="PANTHER" id="PTHR33175:SF13">
    <property type="entry name" value="HISTONE-LIKE PROTEIN"/>
    <property type="match status" value="1"/>
</dbReference>
<dbReference type="GO" id="GO:0006260">
    <property type="term" value="P:DNA replication"/>
    <property type="evidence" value="ECO:0007669"/>
    <property type="project" value="UniProtKB-KW"/>
</dbReference>
<organism evidence="13 14">
    <name type="scientific">Thiohalomonas denitrificans</name>
    <dbReference type="NCBI Taxonomy" id="415747"/>
    <lineage>
        <taxon>Bacteria</taxon>
        <taxon>Pseudomonadati</taxon>
        <taxon>Pseudomonadota</taxon>
        <taxon>Gammaproteobacteria</taxon>
        <taxon>Thiohalomonadales</taxon>
        <taxon>Thiohalomonadaceae</taxon>
        <taxon>Thiohalomonas</taxon>
    </lineage>
</organism>
<protein>
    <recommendedName>
        <fullName evidence="4">Viral histone-like protein</fullName>
    </recommendedName>
    <alternativeName>
        <fullName evidence="9">DNA-binding protein pA104R</fullName>
    </alternativeName>
    <alternativeName>
        <fullName evidence="8">pA104R</fullName>
    </alternativeName>
</protein>
<keyword evidence="7 13" id="KW-0238">DNA-binding</keyword>
<comment type="subcellular location">
    <subcellularLocation>
        <location evidence="1">Virion</location>
    </subcellularLocation>
</comment>
<evidence type="ECO:0000256" key="1">
    <source>
        <dbReference type="ARBA" id="ARBA00004328"/>
    </source>
</evidence>
<gene>
    <name evidence="13" type="ORF">SAMN03097708_00663</name>
</gene>
<dbReference type="GO" id="GO:0005829">
    <property type="term" value="C:cytosol"/>
    <property type="evidence" value="ECO:0007669"/>
    <property type="project" value="TreeGrafter"/>
</dbReference>
<dbReference type="AlphaFoldDB" id="A0A1G5PSB6"/>
<keyword evidence="14" id="KW-1185">Reference proteome</keyword>
<dbReference type="STRING" id="415747.SAMN03097708_00663"/>
<evidence type="ECO:0000256" key="10">
    <source>
        <dbReference type="ARBA" id="ARBA00046140"/>
    </source>
</evidence>
<comment type="subunit">
    <text evidence="3">Homodimer.</text>
</comment>
<evidence type="ECO:0000256" key="11">
    <source>
        <dbReference type="RuleBase" id="RU003939"/>
    </source>
</evidence>
<evidence type="ECO:0000313" key="13">
    <source>
        <dbReference type="EMBL" id="SCZ52080.1"/>
    </source>
</evidence>
<dbReference type="GO" id="GO:0030527">
    <property type="term" value="F:structural constituent of chromatin"/>
    <property type="evidence" value="ECO:0007669"/>
    <property type="project" value="InterPro"/>
</dbReference>